<dbReference type="InterPro" id="IPR057670">
    <property type="entry name" value="SH3_retrovirus"/>
</dbReference>
<evidence type="ECO:0000256" key="3">
    <source>
        <dbReference type="SAM" id="MobiDB-lite"/>
    </source>
</evidence>
<proteinExistence type="predicted"/>
<dbReference type="EMBL" id="BQNB010011948">
    <property type="protein sequence ID" value="GJS97260.1"/>
    <property type="molecule type" value="Genomic_DNA"/>
</dbReference>
<evidence type="ECO:0000313" key="6">
    <source>
        <dbReference type="EMBL" id="GJS97260.1"/>
    </source>
</evidence>
<reference evidence="6" key="1">
    <citation type="journal article" date="2022" name="Int. J. Mol. Sci.">
        <title>Draft Genome of Tanacetum Coccineum: Genomic Comparison of Closely Related Tanacetum-Family Plants.</title>
        <authorList>
            <person name="Yamashiro T."/>
            <person name="Shiraishi A."/>
            <person name="Nakayama K."/>
            <person name="Satake H."/>
        </authorList>
    </citation>
    <scope>NUCLEOTIDE SEQUENCE</scope>
</reference>
<evidence type="ECO:0000313" key="7">
    <source>
        <dbReference type="Proteomes" id="UP001151760"/>
    </source>
</evidence>
<evidence type="ECO:0000259" key="4">
    <source>
        <dbReference type="Pfam" id="PF07727"/>
    </source>
</evidence>
<sequence length="962" mass="108822">MFKLDLEHLAPRLLQNRKAHIDYLKYTKEQADILQEIVEQAKATQPLDKELLSHPITRSRKLGLKFSTSKCGSKHTGNKRNDRISQTPSRNMKNKVEAQPRKVNKKNRVVEPICDVDGKHSLLNANSEPIYANCKKSMFDGVHDKLGLKWKPTGRTFTIVGNSCSLTRITSANIVPPKKTTSHSVETQKPELKVYSRKPKNVKNVGSSKKAKIVKFKNVNHSEPNHTWGSNATDFPSSSSLFMTVRFGNDHIARIMRYGDYQLGNVTISRVYYVEGLGHDLFSVGQFCDMDLEDEAINTTCYTQNHSLIRLLYNKTPYELMQDKKSDLSFFYVFGALCYPTNDNDDLGKLDAKADIGIFVGYTPAKKAFRIYNKRTWKIIETINVTFDELTAMASEQLSLGLGLHSMAPTTSIQEAAAPRVVVLAKSPVSTSIDQDTPPISNPSTQEQEHSPIISQGSSSNVRQIYTPFEHLGKWTKDHPIANVIGDPSRSVSTGKLLQTDVMWCYFDAFLTSVKTDEFGGVLKNMARLVAQGFRQEEGINFDESFAPVARIKAIRIFIENVAHKNMMIHQMDIKMALLKGELKEEAKPTKKHLQAVKRIFRYHKGTINMDLWYSKDTGMSLTAYADADHAECQAEYIALFGCLRLLYAATMFNTQEPKHIDVRYHFIKEQVKNGVMELYFVRTEYQLANIFTKPLPRERFNFLIEKLDLQEEPAPTGDQSGPSAPPVPKTTKQLVAKRNQERVKIILLLAIPDEYLLNLDKAYDRFQKLISQLEVYATPVSKEDINKKFLRSLPPSWSQIALIMRNKPDIDQTDINDLYNNLRVYEDEMKRSLSSTSNSQNLAFFSSENTSITNEVSTASGNFGINTVGGTNSSSHVSSTPGADEVVCSFFAQQTTSPPLVNEDLQQIDQDDLEELDIRWQVAMLTVRVKGHFAKECKSGWNQGKRSNDDNGRRNEINNEP</sequence>
<dbReference type="PANTHER" id="PTHR42648">
    <property type="entry name" value="TRANSPOSASE, PUTATIVE-RELATED"/>
    <property type="match status" value="1"/>
</dbReference>
<dbReference type="PANTHER" id="PTHR42648:SF32">
    <property type="entry name" value="RIBONUCLEASE H-LIKE DOMAIN, GAG-PRE-INTEGRASE DOMAIN PROTEIN-RELATED"/>
    <property type="match status" value="1"/>
</dbReference>
<feature type="region of interest" description="Disordered" evidence="3">
    <location>
        <begin position="429"/>
        <end position="457"/>
    </location>
</feature>
<organism evidence="6 7">
    <name type="scientific">Tanacetum coccineum</name>
    <dbReference type="NCBI Taxonomy" id="301880"/>
    <lineage>
        <taxon>Eukaryota</taxon>
        <taxon>Viridiplantae</taxon>
        <taxon>Streptophyta</taxon>
        <taxon>Embryophyta</taxon>
        <taxon>Tracheophyta</taxon>
        <taxon>Spermatophyta</taxon>
        <taxon>Magnoliopsida</taxon>
        <taxon>eudicotyledons</taxon>
        <taxon>Gunneridae</taxon>
        <taxon>Pentapetalae</taxon>
        <taxon>asterids</taxon>
        <taxon>campanulids</taxon>
        <taxon>Asterales</taxon>
        <taxon>Asteraceae</taxon>
        <taxon>Asteroideae</taxon>
        <taxon>Anthemideae</taxon>
        <taxon>Anthemidinae</taxon>
        <taxon>Tanacetum</taxon>
    </lineage>
</organism>
<name>A0ABQ5A3R3_9ASTR</name>
<accession>A0ABQ5A3R3</accession>
<dbReference type="InterPro" id="IPR013103">
    <property type="entry name" value="RVT_2"/>
</dbReference>
<reference evidence="6" key="2">
    <citation type="submission" date="2022-01" db="EMBL/GenBank/DDBJ databases">
        <authorList>
            <person name="Yamashiro T."/>
            <person name="Shiraishi A."/>
            <person name="Satake H."/>
            <person name="Nakayama K."/>
        </authorList>
    </citation>
    <scope>NUCLEOTIDE SEQUENCE</scope>
</reference>
<evidence type="ECO:0000259" key="5">
    <source>
        <dbReference type="Pfam" id="PF25597"/>
    </source>
</evidence>
<protein>
    <submittedName>
        <fullName evidence="6">Retrovirus-related pol polyprotein from transposon TNT 1-94</fullName>
    </submittedName>
</protein>
<feature type="domain" description="Reverse transcriptase Ty1/copia-type" evidence="4">
    <location>
        <begin position="515"/>
        <end position="586"/>
    </location>
</feature>
<comment type="caution">
    <text evidence="6">The sequence shown here is derived from an EMBL/GenBank/DDBJ whole genome shotgun (WGS) entry which is preliminary data.</text>
</comment>
<dbReference type="Pfam" id="PF25597">
    <property type="entry name" value="SH3_retrovirus"/>
    <property type="match status" value="1"/>
</dbReference>
<evidence type="ECO:0000256" key="2">
    <source>
        <dbReference type="ARBA" id="ARBA00022801"/>
    </source>
</evidence>
<gene>
    <name evidence="6" type="ORF">Tco_0804228</name>
</gene>
<feature type="region of interest" description="Disordered" evidence="3">
    <location>
        <begin position="67"/>
        <end position="103"/>
    </location>
</feature>
<keyword evidence="2" id="KW-0378">Hydrolase</keyword>
<keyword evidence="1" id="KW-0479">Metal-binding</keyword>
<feature type="region of interest" description="Disordered" evidence="3">
    <location>
        <begin position="940"/>
        <end position="962"/>
    </location>
</feature>
<dbReference type="InterPro" id="IPR039537">
    <property type="entry name" value="Retrotran_Ty1/copia-like"/>
</dbReference>
<evidence type="ECO:0000256" key="1">
    <source>
        <dbReference type="ARBA" id="ARBA00022723"/>
    </source>
</evidence>
<dbReference type="CDD" id="cd09272">
    <property type="entry name" value="RNase_HI_RT_Ty1"/>
    <property type="match status" value="1"/>
</dbReference>
<dbReference type="Pfam" id="PF07727">
    <property type="entry name" value="RVT_2"/>
    <property type="match status" value="1"/>
</dbReference>
<dbReference type="Proteomes" id="UP001151760">
    <property type="component" value="Unassembled WGS sequence"/>
</dbReference>
<feature type="domain" description="Retroviral polymerase SH3-like" evidence="5">
    <location>
        <begin position="337"/>
        <end position="391"/>
    </location>
</feature>
<feature type="compositionally biased region" description="Polar residues" evidence="3">
    <location>
        <begin position="429"/>
        <end position="446"/>
    </location>
</feature>
<feature type="compositionally biased region" description="Basic and acidic residues" evidence="3">
    <location>
        <begin position="947"/>
        <end position="962"/>
    </location>
</feature>
<keyword evidence="7" id="KW-1185">Reference proteome</keyword>